<evidence type="ECO:0000256" key="1">
    <source>
        <dbReference type="ARBA" id="ARBA00004141"/>
    </source>
</evidence>
<dbReference type="PANTHER" id="PTHR12483">
    <property type="entry name" value="SOLUTE CARRIER FAMILY 31 COPPER TRANSPORTERS"/>
    <property type="match status" value="1"/>
</dbReference>
<keyword evidence="6 7" id="KW-0472">Membrane</keyword>
<evidence type="ECO:0000256" key="5">
    <source>
        <dbReference type="ARBA" id="ARBA00022989"/>
    </source>
</evidence>
<proteinExistence type="inferred from homology"/>
<evidence type="ECO:0000256" key="6">
    <source>
        <dbReference type="ARBA" id="ARBA00023136"/>
    </source>
</evidence>
<keyword evidence="5 7" id="KW-1133">Transmembrane helix</keyword>
<dbReference type="EMBL" id="MU850901">
    <property type="protein sequence ID" value="KAK2631134.1"/>
    <property type="molecule type" value="Genomic_DNA"/>
</dbReference>
<evidence type="ECO:0000313" key="8">
    <source>
        <dbReference type="EMBL" id="KAK2631134.1"/>
    </source>
</evidence>
<dbReference type="AlphaFoldDB" id="A0AAD9T7Y4"/>
<feature type="transmembrane region" description="Helical" evidence="7">
    <location>
        <begin position="61"/>
        <end position="90"/>
    </location>
</feature>
<evidence type="ECO:0000256" key="4">
    <source>
        <dbReference type="ARBA" id="ARBA00022796"/>
    </source>
</evidence>
<comment type="similarity">
    <text evidence="2 7">Belongs to the copper transporter (Ctr) (TC 1.A.56) family. SLC31A subfamily.</text>
</comment>
<evidence type="ECO:0000256" key="7">
    <source>
        <dbReference type="RuleBase" id="RU367022"/>
    </source>
</evidence>
<name>A0AAD9T7Y4_EUCGR</name>
<comment type="caution">
    <text evidence="8">The sequence shown here is derived from an EMBL/GenBank/DDBJ whole genome shotgun (WGS) entry which is preliminary data.</text>
</comment>
<accession>A0AAD9T7Y4</accession>
<evidence type="ECO:0000256" key="2">
    <source>
        <dbReference type="ARBA" id="ARBA00006921"/>
    </source>
</evidence>
<gene>
    <name evidence="8" type="ORF">EUGRSUZ_L03350</name>
</gene>
<organism evidence="8 9">
    <name type="scientific">Eucalyptus grandis</name>
    <name type="common">Flooded gum</name>
    <dbReference type="NCBI Taxonomy" id="71139"/>
    <lineage>
        <taxon>Eukaryota</taxon>
        <taxon>Viridiplantae</taxon>
        <taxon>Streptophyta</taxon>
        <taxon>Embryophyta</taxon>
        <taxon>Tracheophyta</taxon>
        <taxon>Spermatophyta</taxon>
        <taxon>Magnoliopsida</taxon>
        <taxon>eudicotyledons</taxon>
        <taxon>Gunneridae</taxon>
        <taxon>Pentapetalae</taxon>
        <taxon>rosids</taxon>
        <taxon>malvids</taxon>
        <taxon>Myrtales</taxon>
        <taxon>Myrtaceae</taxon>
        <taxon>Myrtoideae</taxon>
        <taxon>Eucalypteae</taxon>
        <taxon>Eucalyptus</taxon>
    </lineage>
</organism>
<keyword evidence="7" id="KW-0186">Copper</keyword>
<dbReference type="Proteomes" id="UP000030711">
    <property type="component" value="Unassembled WGS sequence"/>
</dbReference>
<reference evidence="8 9" key="1">
    <citation type="journal article" date="2014" name="Nature">
        <title>The genome of Eucalyptus grandis.</title>
        <authorList>
            <person name="Myburg A.A."/>
            <person name="Grattapaglia D."/>
            <person name="Tuskan G.A."/>
            <person name="Hellsten U."/>
            <person name="Hayes R.D."/>
            <person name="Grimwood J."/>
            <person name="Jenkins J."/>
            <person name="Lindquist E."/>
            <person name="Tice H."/>
            <person name="Bauer D."/>
            <person name="Goodstein D.M."/>
            <person name="Dubchak I."/>
            <person name="Poliakov A."/>
            <person name="Mizrachi E."/>
            <person name="Kullan A.R."/>
            <person name="Hussey S.G."/>
            <person name="Pinard D."/>
            <person name="van der Merwe K."/>
            <person name="Singh P."/>
            <person name="van Jaarsveld I."/>
            <person name="Silva-Junior O.B."/>
            <person name="Togawa R.C."/>
            <person name="Pappas M.R."/>
            <person name="Faria D.A."/>
            <person name="Sansaloni C.P."/>
            <person name="Petroli C.D."/>
            <person name="Yang X."/>
            <person name="Ranjan P."/>
            <person name="Tschaplinski T.J."/>
            <person name="Ye C.Y."/>
            <person name="Li T."/>
            <person name="Sterck L."/>
            <person name="Vanneste K."/>
            <person name="Murat F."/>
            <person name="Soler M."/>
            <person name="Clemente H.S."/>
            <person name="Saidi N."/>
            <person name="Cassan-Wang H."/>
            <person name="Dunand C."/>
            <person name="Hefer C.A."/>
            <person name="Bornberg-Bauer E."/>
            <person name="Kersting A.R."/>
            <person name="Vining K."/>
            <person name="Amarasinghe V."/>
            <person name="Ranik M."/>
            <person name="Naithani S."/>
            <person name="Elser J."/>
            <person name="Boyd A.E."/>
            <person name="Liston A."/>
            <person name="Spatafora J.W."/>
            <person name="Dharmwardhana P."/>
            <person name="Raja R."/>
            <person name="Sullivan C."/>
            <person name="Romanel E."/>
            <person name="Alves-Ferreira M."/>
            <person name="Kulheim C."/>
            <person name="Foley W."/>
            <person name="Carocha V."/>
            <person name="Paiva J."/>
            <person name="Kudrna D."/>
            <person name="Brommonschenkel S.H."/>
            <person name="Pasquali G."/>
            <person name="Byrne M."/>
            <person name="Rigault P."/>
            <person name="Tibbits J."/>
            <person name="Spokevicius A."/>
            <person name="Jones R.C."/>
            <person name="Steane D.A."/>
            <person name="Vaillancourt R.E."/>
            <person name="Potts B.M."/>
            <person name="Joubert F."/>
            <person name="Barry K."/>
            <person name="Pappas G.J."/>
            <person name="Strauss S.H."/>
            <person name="Jaiswal P."/>
            <person name="Grima-Pettenati J."/>
            <person name="Salse J."/>
            <person name="Van de Peer Y."/>
            <person name="Rokhsar D.S."/>
            <person name="Schmutz J."/>
        </authorList>
    </citation>
    <scope>NUCLEOTIDE SEQUENCE [LARGE SCALE GENOMIC DNA]</scope>
    <source>
        <strain evidence="9">cv. BRASUZ1</strain>
        <tissue evidence="8">Leaf extractions</tissue>
    </source>
</reference>
<sequence>MMHMMLYWSKYVTLLVDSWRTDSWPSYFLSLAACFLAGASRLARSARLGAALLFGLNSAIGYLLMLAIMSFNGGVFLAIVGGLTVGYYVFTFDDEGVTTVVLDNPCACA</sequence>
<keyword evidence="4 7" id="KW-0187">Copper transport</keyword>
<dbReference type="GO" id="GO:0005375">
    <property type="term" value="F:copper ion transmembrane transporter activity"/>
    <property type="evidence" value="ECO:0007669"/>
    <property type="project" value="UniProtKB-UniRule"/>
</dbReference>
<keyword evidence="7" id="KW-0406">Ion transport</keyword>
<evidence type="ECO:0000313" key="9">
    <source>
        <dbReference type="Proteomes" id="UP000030711"/>
    </source>
</evidence>
<keyword evidence="3 7" id="KW-0812">Transmembrane</keyword>
<dbReference type="PANTHER" id="PTHR12483:SF27">
    <property type="entry name" value="COPPER TRANSPORT PROTEIN CTR1"/>
    <property type="match status" value="1"/>
</dbReference>
<dbReference type="GO" id="GO:0016020">
    <property type="term" value="C:membrane"/>
    <property type="evidence" value="ECO:0007669"/>
    <property type="project" value="UniProtKB-SubCell"/>
</dbReference>
<keyword evidence="9" id="KW-1185">Reference proteome</keyword>
<comment type="subcellular location">
    <subcellularLocation>
        <location evidence="1 7">Membrane</location>
        <topology evidence="1 7">Multi-pass membrane protein</topology>
    </subcellularLocation>
</comment>
<evidence type="ECO:0000256" key="3">
    <source>
        <dbReference type="ARBA" id="ARBA00022692"/>
    </source>
</evidence>
<protein>
    <recommendedName>
        <fullName evidence="7">Copper transport protein</fullName>
    </recommendedName>
</protein>
<keyword evidence="7" id="KW-0813">Transport</keyword>
<dbReference type="InterPro" id="IPR007274">
    <property type="entry name" value="Cop_transporter"/>
</dbReference>
<dbReference type="Pfam" id="PF04145">
    <property type="entry name" value="Ctr"/>
    <property type="match status" value="1"/>
</dbReference>